<dbReference type="Proteomes" id="UP001057402">
    <property type="component" value="Chromosome 7"/>
</dbReference>
<evidence type="ECO:0000313" key="2">
    <source>
        <dbReference type="Proteomes" id="UP001057402"/>
    </source>
</evidence>
<gene>
    <name evidence="1" type="ORF">MLD38_027070</name>
</gene>
<organism evidence="1 2">
    <name type="scientific">Melastoma candidum</name>
    <dbReference type="NCBI Taxonomy" id="119954"/>
    <lineage>
        <taxon>Eukaryota</taxon>
        <taxon>Viridiplantae</taxon>
        <taxon>Streptophyta</taxon>
        <taxon>Embryophyta</taxon>
        <taxon>Tracheophyta</taxon>
        <taxon>Spermatophyta</taxon>
        <taxon>Magnoliopsida</taxon>
        <taxon>eudicotyledons</taxon>
        <taxon>Gunneridae</taxon>
        <taxon>Pentapetalae</taxon>
        <taxon>rosids</taxon>
        <taxon>malvids</taxon>
        <taxon>Myrtales</taxon>
        <taxon>Melastomataceae</taxon>
        <taxon>Melastomatoideae</taxon>
        <taxon>Melastomateae</taxon>
        <taxon>Melastoma</taxon>
    </lineage>
</organism>
<protein>
    <submittedName>
        <fullName evidence="1">Uncharacterized protein</fullName>
    </submittedName>
</protein>
<accession>A0ACB9P123</accession>
<name>A0ACB9P123_9MYRT</name>
<evidence type="ECO:0000313" key="1">
    <source>
        <dbReference type="EMBL" id="KAI4342443.1"/>
    </source>
</evidence>
<sequence length="158" mass="17412">MASNSSVEVFGINQDVLDSLLEETQGDEQDDERLNSVIRSLEAEINPGLMVEYHDLLAQVELVGDLEMDSSAGDTGGAETDMDFSWVELDMDRVGLGSSPSEDMNWYINMNQCGENMGEFGMGDYSQFSYPPPPPPGLSLEEQTTCCPLWQPNCDDVL</sequence>
<comment type="caution">
    <text evidence="1">The sequence shown here is derived from an EMBL/GenBank/DDBJ whole genome shotgun (WGS) entry which is preliminary data.</text>
</comment>
<proteinExistence type="predicted"/>
<dbReference type="EMBL" id="CM042886">
    <property type="protein sequence ID" value="KAI4342443.1"/>
    <property type="molecule type" value="Genomic_DNA"/>
</dbReference>
<reference evidence="2" key="1">
    <citation type="journal article" date="2023" name="Front. Plant Sci.">
        <title>Chromosomal-level genome assembly of Melastoma candidum provides insights into trichome evolution.</title>
        <authorList>
            <person name="Zhong Y."/>
            <person name="Wu W."/>
            <person name="Sun C."/>
            <person name="Zou P."/>
            <person name="Liu Y."/>
            <person name="Dai S."/>
            <person name="Zhou R."/>
        </authorList>
    </citation>
    <scope>NUCLEOTIDE SEQUENCE [LARGE SCALE GENOMIC DNA]</scope>
</reference>
<keyword evidence="2" id="KW-1185">Reference proteome</keyword>